<dbReference type="Gene3D" id="3.40.190.10">
    <property type="entry name" value="Periplasmic binding protein-like II"/>
    <property type="match status" value="1"/>
</dbReference>
<dbReference type="SUPFAM" id="SSF53850">
    <property type="entry name" value="Periplasmic binding protein-like II"/>
    <property type="match status" value="1"/>
</dbReference>
<gene>
    <name evidence="3" type="ORF">CKY39_14665</name>
</gene>
<dbReference type="EMBL" id="CP023284">
    <property type="protein sequence ID" value="ATA54326.1"/>
    <property type="molecule type" value="Genomic_DNA"/>
</dbReference>
<sequence>MLRSSFFLGALCAFWALGTASACAQAAYPSRAITLVVPFAAGSGTDIGARVLAKDLTDILKTPVIVDNKQGANGALGTAAAARAKPDGYTLLIGSATTNAVNFSFFPARLGYEPGSFEMVAGLGTSPISLYVAANAKWRNLADLMAYGKAHPNALRCGSGNAVTQVACEIFRKSAGIDAVTVPYKSNPQSLADLAGGHIDFAFSDASVAKVFIDGNKLKPLAVAAARRYPATPDVGTFREQGIADFEITGWTAVFVPAGTPAPIVETLHAAIRKSSASPESVQLRASSGTQPLAFNLEEGRRFAREEIARWSRYVKNSGVKPE</sequence>
<name>A0A250DIY1_9BURK</name>
<keyword evidence="2" id="KW-0732">Signal</keyword>
<evidence type="ECO:0000256" key="1">
    <source>
        <dbReference type="ARBA" id="ARBA00006987"/>
    </source>
</evidence>
<dbReference type="CDD" id="cd07012">
    <property type="entry name" value="PBP2_Bug_TTT"/>
    <property type="match status" value="1"/>
</dbReference>
<feature type="signal peptide" evidence="2">
    <location>
        <begin position="1"/>
        <end position="26"/>
    </location>
</feature>
<protein>
    <recommendedName>
        <fullName evidence="5">Tripartite tricarboxylate transporter substrate binding protein</fullName>
    </recommendedName>
</protein>
<evidence type="ECO:0000256" key="2">
    <source>
        <dbReference type="SAM" id="SignalP"/>
    </source>
</evidence>
<dbReference type="Proteomes" id="UP000217154">
    <property type="component" value="Chromosome"/>
</dbReference>
<dbReference type="Pfam" id="PF03401">
    <property type="entry name" value="TctC"/>
    <property type="match status" value="1"/>
</dbReference>
<dbReference type="PROSITE" id="PS51257">
    <property type="entry name" value="PROKAR_LIPOPROTEIN"/>
    <property type="match status" value="1"/>
</dbReference>
<dbReference type="PIRSF" id="PIRSF017082">
    <property type="entry name" value="YflP"/>
    <property type="match status" value="1"/>
</dbReference>
<evidence type="ECO:0000313" key="3">
    <source>
        <dbReference type="EMBL" id="ATA54326.1"/>
    </source>
</evidence>
<dbReference type="KEGG" id="vbo:CKY39_14665"/>
<feature type="chain" id="PRO_5012693358" description="Tripartite tricarboxylate transporter substrate binding protein" evidence="2">
    <location>
        <begin position="27"/>
        <end position="323"/>
    </location>
</feature>
<reference evidence="3 4" key="1">
    <citation type="submission" date="2017-09" db="EMBL/GenBank/DDBJ databases">
        <title>The diverse metabolic capabilities of V. boronicumulans make it an excellent choice for continued studies on novel biodegradation.</title>
        <authorList>
            <person name="Sun S."/>
        </authorList>
    </citation>
    <scope>NUCLEOTIDE SEQUENCE [LARGE SCALE GENOMIC DNA]</scope>
    <source>
        <strain evidence="3 4">J1</strain>
    </source>
</reference>
<proteinExistence type="inferred from homology"/>
<organism evidence="3 4">
    <name type="scientific">Variovorax boronicumulans</name>
    <dbReference type="NCBI Taxonomy" id="436515"/>
    <lineage>
        <taxon>Bacteria</taxon>
        <taxon>Pseudomonadati</taxon>
        <taxon>Pseudomonadota</taxon>
        <taxon>Betaproteobacteria</taxon>
        <taxon>Burkholderiales</taxon>
        <taxon>Comamonadaceae</taxon>
        <taxon>Variovorax</taxon>
    </lineage>
</organism>
<dbReference type="Gene3D" id="3.40.190.150">
    <property type="entry name" value="Bordetella uptake gene, domain 1"/>
    <property type="match status" value="1"/>
</dbReference>
<accession>A0A250DIY1</accession>
<dbReference type="RefSeq" id="WP_095744967.1">
    <property type="nucleotide sequence ID" value="NZ_CP023284.1"/>
</dbReference>
<evidence type="ECO:0008006" key="5">
    <source>
        <dbReference type="Google" id="ProtNLM"/>
    </source>
</evidence>
<comment type="similarity">
    <text evidence="1">Belongs to the UPF0065 (bug) family.</text>
</comment>
<evidence type="ECO:0000313" key="4">
    <source>
        <dbReference type="Proteomes" id="UP000217154"/>
    </source>
</evidence>
<dbReference type="AlphaFoldDB" id="A0A250DIY1"/>
<dbReference type="PANTHER" id="PTHR42928:SF5">
    <property type="entry name" value="BLR1237 PROTEIN"/>
    <property type="match status" value="1"/>
</dbReference>
<dbReference type="InterPro" id="IPR042100">
    <property type="entry name" value="Bug_dom1"/>
</dbReference>
<dbReference type="InterPro" id="IPR005064">
    <property type="entry name" value="BUG"/>
</dbReference>
<dbReference type="PANTHER" id="PTHR42928">
    <property type="entry name" value="TRICARBOXYLATE-BINDING PROTEIN"/>
    <property type="match status" value="1"/>
</dbReference>